<name>A0AAV1UEV9_9STRA</name>
<sequence>MGEVSKDDDDDDDRKTEEKKRAHKRAPISTSTAVWHKLERKTVILPTPAFRRFRQQQGVNHRRNAREFDYVSGCSGSRGMYLLPYAQVLSQRQRLKEEEMLIRYITFNCVLKDTEVDKSRS</sequence>
<dbReference type="AlphaFoldDB" id="A0AAV1UEV9"/>
<proteinExistence type="predicted"/>
<accession>A0AAV1UEV9</accession>
<feature type="region of interest" description="Disordered" evidence="1">
    <location>
        <begin position="1"/>
        <end position="31"/>
    </location>
</feature>
<evidence type="ECO:0000313" key="2">
    <source>
        <dbReference type="EMBL" id="CAK7932178.1"/>
    </source>
</evidence>
<evidence type="ECO:0000256" key="1">
    <source>
        <dbReference type="SAM" id="MobiDB-lite"/>
    </source>
</evidence>
<protein>
    <submittedName>
        <fullName evidence="2">Uncharacterized protein</fullName>
    </submittedName>
</protein>
<gene>
    <name evidence="2" type="ORF">PM001_LOCUS17328</name>
</gene>
<organism evidence="2 3">
    <name type="scientific">Peronospora matthiolae</name>
    <dbReference type="NCBI Taxonomy" id="2874970"/>
    <lineage>
        <taxon>Eukaryota</taxon>
        <taxon>Sar</taxon>
        <taxon>Stramenopiles</taxon>
        <taxon>Oomycota</taxon>
        <taxon>Peronosporomycetes</taxon>
        <taxon>Peronosporales</taxon>
        <taxon>Peronosporaceae</taxon>
        <taxon>Peronospora</taxon>
    </lineage>
</organism>
<comment type="caution">
    <text evidence="2">The sequence shown here is derived from an EMBL/GenBank/DDBJ whole genome shotgun (WGS) entry which is preliminary data.</text>
</comment>
<feature type="compositionally biased region" description="Acidic residues" evidence="1">
    <location>
        <begin position="1"/>
        <end position="12"/>
    </location>
</feature>
<evidence type="ECO:0000313" key="3">
    <source>
        <dbReference type="Proteomes" id="UP001162060"/>
    </source>
</evidence>
<reference evidence="2" key="1">
    <citation type="submission" date="2024-01" db="EMBL/GenBank/DDBJ databases">
        <authorList>
            <person name="Webb A."/>
        </authorList>
    </citation>
    <scope>NUCLEOTIDE SEQUENCE</scope>
    <source>
        <strain evidence="2">Pm1</strain>
    </source>
</reference>
<dbReference type="Proteomes" id="UP001162060">
    <property type="component" value="Unassembled WGS sequence"/>
</dbReference>
<dbReference type="EMBL" id="CAKLBY020000188">
    <property type="protein sequence ID" value="CAK7932178.1"/>
    <property type="molecule type" value="Genomic_DNA"/>
</dbReference>